<proteinExistence type="predicted"/>
<organism evidence="2 3">
    <name type="scientific">Mycena pura</name>
    <dbReference type="NCBI Taxonomy" id="153505"/>
    <lineage>
        <taxon>Eukaryota</taxon>
        <taxon>Fungi</taxon>
        <taxon>Dikarya</taxon>
        <taxon>Basidiomycota</taxon>
        <taxon>Agaricomycotina</taxon>
        <taxon>Agaricomycetes</taxon>
        <taxon>Agaricomycetidae</taxon>
        <taxon>Agaricales</taxon>
        <taxon>Marasmiineae</taxon>
        <taxon>Mycenaceae</taxon>
        <taxon>Mycena</taxon>
    </lineage>
</organism>
<dbReference type="AlphaFoldDB" id="A0AAD6Y297"/>
<dbReference type="Proteomes" id="UP001219525">
    <property type="component" value="Unassembled WGS sequence"/>
</dbReference>
<feature type="compositionally biased region" description="Basic residues" evidence="1">
    <location>
        <begin position="376"/>
        <end position="392"/>
    </location>
</feature>
<evidence type="ECO:0000313" key="3">
    <source>
        <dbReference type="Proteomes" id="UP001219525"/>
    </source>
</evidence>
<accession>A0AAD6Y297</accession>
<protein>
    <submittedName>
        <fullName evidence="2">Uncharacterized protein</fullName>
    </submittedName>
</protein>
<reference evidence="2" key="1">
    <citation type="submission" date="2023-03" db="EMBL/GenBank/DDBJ databases">
        <title>Massive genome expansion in bonnet fungi (Mycena s.s.) driven by repeated elements and novel gene families across ecological guilds.</title>
        <authorList>
            <consortium name="Lawrence Berkeley National Laboratory"/>
            <person name="Harder C.B."/>
            <person name="Miyauchi S."/>
            <person name="Viragh M."/>
            <person name="Kuo A."/>
            <person name="Thoen E."/>
            <person name="Andreopoulos B."/>
            <person name="Lu D."/>
            <person name="Skrede I."/>
            <person name="Drula E."/>
            <person name="Henrissat B."/>
            <person name="Morin E."/>
            <person name="Kohler A."/>
            <person name="Barry K."/>
            <person name="LaButti K."/>
            <person name="Morin E."/>
            <person name="Salamov A."/>
            <person name="Lipzen A."/>
            <person name="Mereny Z."/>
            <person name="Hegedus B."/>
            <person name="Baldrian P."/>
            <person name="Stursova M."/>
            <person name="Weitz H."/>
            <person name="Taylor A."/>
            <person name="Grigoriev I.V."/>
            <person name="Nagy L.G."/>
            <person name="Martin F."/>
            <person name="Kauserud H."/>
        </authorList>
    </citation>
    <scope>NUCLEOTIDE SEQUENCE</scope>
    <source>
        <strain evidence="2">9144</strain>
    </source>
</reference>
<feature type="compositionally biased region" description="Basic and acidic residues" evidence="1">
    <location>
        <begin position="354"/>
        <end position="366"/>
    </location>
</feature>
<sequence length="527" mass="58700">MRVGVCVLPRAGVLLRTLLRAVVRLRSVDVIASDTPRSQPLTIRRHAQLLVPASGTANNIIPNTQNGFRPTCKRHHMLQVGVFKKGLWRLRIVALQPRGLRLTLNVGETDVKGGKETSTVHEGGICALNNVSVVSVVGLSCEYGKDATVPVGQGSRISERHIWDCFHISPWAAGRSGMALRLVEMGCPRGMLHTCGAARLVSVENDFGVALGLAAPLDGLERYGSDAYVDSGKCECDGSKRDTVRGQGSAGVGRIVWRCDELGAEYNVKLPANCNRVLDGHRRRGRDNGGKKALAVRPREWIWRLNELWTLTGARQGREGLGQNLKERLDRDGGEPLLRGNVSCGRGANRALRRPGELRGQSEKHLSAAQIGELARRKRGRGTSRTSLRARRGSLERPPGLYRHVSPMNRRIANTGLHSDEGETETARVGQKLGIGQKNFCETEVWRAHLTVILKAMGQERYGVKREQRPKKLDEQRRTERIWRKELTETNEWNRFSAIQRRRTGEWWVIAASTVTEKRPLYAEMHP</sequence>
<gene>
    <name evidence="2" type="ORF">GGX14DRAFT_667757</name>
</gene>
<feature type="region of interest" description="Disordered" evidence="1">
    <location>
        <begin position="340"/>
        <end position="401"/>
    </location>
</feature>
<evidence type="ECO:0000256" key="1">
    <source>
        <dbReference type="SAM" id="MobiDB-lite"/>
    </source>
</evidence>
<keyword evidence="3" id="KW-1185">Reference proteome</keyword>
<name>A0AAD6Y297_9AGAR</name>
<dbReference type="EMBL" id="JARJCW010000077">
    <property type="protein sequence ID" value="KAJ7197613.1"/>
    <property type="molecule type" value="Genomic_DNA"/>
</dbReference>
<comment type="caution">
    <text evidence="2">The sequence shown here is derived from an EMBL/GenBank/DDBJ whole genome shotgun (WGS) entry which is preliminary data.</text>
</comment>
<evidence type="ECO:0000313" key="2">
    <source>
        <dbReference type="EMBL" id="KAJ7197613.1"/>
    </source>
</evidence>